<protein>
    <submittedName>
        <fullName evidence="1">Uncharacterized protein</fullName>
    </submittedName>
</protein>
<dbReference type="Proteomes" id="UP001209570">
    <property type="component" value="Unassembled WGS sequence"/>
</dbReference>
<dbReference type="EMBL" id="JAKCXM010001153">
    <property type="protein sequence ID" value="KAJ0391284.1"/>
    <property type="molecule type" value="Genomic_DNA"/>
</dbReference>
<gene>
    <name evidence="1" type="ORF">P43SY_012085</name>
</gene>
<evidence type="ECO:0000313" key="2">
    <source>
        <dbReference type="Proteomes" id="UP001209570"/>
    </source>
</evidence>
<dbReference type="PANTHER" id="PTHR40866">
    <property type="entry name" value="BED-TYPE DOMAIN-CONTAINING PROTEIN"/>
    <property type="match status" value="1"/>
</dbReference>
<reference evidence="1" key="1">
    <citation type="submission" date="2021-12" db="EMBL/GenBank/DDBJ databases">
        <title>Prjna785345.</title>
        <authorList>
            <person name="Rujirawat T."/>
            <person name="Krajaejun T."/>
        </authorList>
    </citation>
    <scope>NUCLEOTIDE SEQUENCE</scope>
    <source>
        <strain evidence="1">Pi057C3</strain>
    </source>
</reference>
<keyword evidence="2" id="KW-1185">Reference proteome</keyword>
<comment type="caution">
    <text evidence="1">The sequence shown here is derived from an EMBL/GenBank/DDBJ whole genome shotgun (WGS) entry which is preliminary data.</text>
</comment>
<accession>A0AAD5LSB1</accession>
<name>A0AAD5LSB1_PYTIN</name>
<dbReference type="AlphaFoldDB" id="A0AAD5LSB1"/>
<evidence type="ECO:0000313" key="1">
    <source>
        <dbReference type="EMBL" id="KAJ0391284.1"/>
    </source>
</evidence>
<organism evidence="1 2">
    <name type="scientific">Pythium insidiosum</name>
    <name type="common">Pythiosis disease agent</name>
    <dbReference type="NCBI Taxonomy" id="114742"/>
    <lineage>
        <taxon>Eukaryota</taxon>
        <taxon>Sar</taxon>
        <taxon>Stramenopiles</taxon>
        <taxon>Oomycota</taxon>
        <taxon>Peronosporomycetes</taxon>
        <taxon>Pythiales</taxon>
        <taxon>Pythiaceae</taxon>
        <taxon>Pythium</taxon>
    </lineage>
</organism>
<sequence>MLQLRHPNNYADLQRFSQLKPVRANVTRWSSTYRMLSRYVELRDAIKMVSGVEDIVPRPAAHRQVLQLLAKLKDLDSVCEKLQGENCSMADARVLFDAVIARFPQTASQLKVDARIVHSPVFENAVTRESFRSPFIVGNNARLGDPVDRTRHRPAVPTIG</sequence>
<dbReference type="PANTHER" id="PTHR40866:SF1">
    <property type="entry name" value="BED-TYPE DOMAIN-CONTAINING PROTEIN"/>
    <property type="match status" value="1"/>
</dbReference>
<proteinExistence type="predicted"/>